<sequence>MAASGERAPPDVRAAARESDGGAARVSIAELVGGGGGGRDMDAGEARGAAEAEAAEALGRLRDSHGGQGHQFMQRVQAIPIVNSALEMYDRSRQSSALIRVGGSVIETGVRRMCEPIARRIDVAQLDDFACRQLTNLGYSSESGGGGGGNMRKRTKDQVDRPA</sequence>
<evidence type="ECO:0000313" key="2">
    <source>
        <dbReference type="EMBL" id="KAJ2783785.1"/>
    </source>
</evidence>
<name>A0A9W8HKE9_9FUNG</name>
<feature type="region of interest" description="Disordered" evidence="1">
    <location>
        <begin position="1"/>
        <end position="22"/>
    </location>
</feature>
<dbReference type="AlphaFoldDB" id="A0A9W8HKE9"/>
<feature type="compositionally biased region" description="Basic and acidic residues" evidence="1">
    <location>
        <begin position="8"/>
        <end position="20"/>
    </location>
</feature>
<organism evidence="2 3">
    <name type="scientific">Coemansia javaensis</name>
    <dbReference type="NCBI Taxonomy" id="2761396"/>
    <lineage>
        <taxon>Eukaryota</taxon>
        <taxon>Fungi</taxon>
        <taxon>Fungi incertae sedis</taxon>
        <taxon>Zoopagomycota</taxon>
        <taxon>Kickxellomycotina</taxon>
        <taxon>Kickxellomycetes</taxon>
        <taxon>Kickxellales</taxon>
        <taxon>Kickxellaceae</taxon>
        <taxon>Coemansia</taxon>
    </lineage>
</organism>
<dbReference type="InterPro" id="IPR013927">
    <property type="entry name" value="TF_Opi1_Ccg-8"/>
</dbReference>
<keyword evidence="3" id="KW-1185">Reference proteome</keyword>
<dbReference type="Pfam" id="PF08618">
    <property type="entry name" value="Opi1"/>
    <property type="match status" value="1"/>
</dbReference>
<protein>
    <submittedName>
        <fullName evidence="2">Transcriptional regulator opi1</fullName>
    </submittedName>
</protein>
<dbReference type="EMBL" id="JANBUL010000040">
    <property type="protein sequence ID" value="KAJ2783785.1"/>
    <property type="molecule type" value="Genomic_DNA"/>
</dbReference>
<dbReference type="GO" id="GO:0003714">
    <property type="term" value="F:transcription corepressor activity"/>
    <property type="evidence" value="ECO:0007669"/>
    <property type="project" value="InterPro"/>
</dbReference>
<feature type="region of interest" description="Disordered" evidence="1">
    <location>
        <begin position="139"/>
        <end position="163"/>
    </location>
</feature>
<proteinExistence type="predicted"/>
<dbReference type="Proteomes" id="UP001140217">
    <property type="component" value="Unassembled WGS sequence"/>
</dbReference>
<feature type="non-terminal residue" evidence="2">
    <location>
        <position position="163"/>
    </location>
</feature>
<comment type="caution">
    <text evidence="2">The sequence shown here is derived from an EMBL/GenBank/DDBJ whole genome shotgun (WGS) entry which is preliminary data.</text>
</comment>
<accession>A0A9W8HKE9</accession>
<dbReference type="OrthoDB" id="2441642at2759"/>
<evidence type="ECO:0000256" key="1">
    <source>
        <dbReference type="SAM" id="MobiDB-lite"/>
    </source>
</evidence>
<reference evidence="2" key="1">
    <citation type="submission" date="2022-07" db="EMBL/GenBank/DDBJ databases">
        <title>Phylogenomic reconstructions and comparative analyses of Kickxellomycotina fungi.</title>
        <authorList>
            <person name="Reynolds N.K."/>
            <person name="Stajich J.E."/>
            <person name="Barry K."/>
            <person name="Grigoriev I.V."/>
            <person name="Crous P."/>
            <person name="Smith M.E."/>
        </authorList>
    </citation>
    <scope>NUCLEOTIDE SEQUENCE</scope>
    <source>
        <strain evidence="2">NBRC 105414</strain>
    </source>
</reference>
<evidence type="ECO:0000313" key="3">
    <source>
        <dbReference type="Proteomes" id="UP001140217"/>
    </source>
</evidence>
<gene>
    <name evidence="2" type="primary">OPI1</name>
    <name evidence="2" type="ORF">H4R18_001537</name>
</gene>